<dbReference type="EMBL" id="JBHUFL010000001">
    <property type="protein sequence ID" value="MFD1833645.1"/>
    <property type="molecule type" value="Genomic_DNA"/>
</dbReference>
<sequence length="204" mass="22888">MPRRASAVPAPYRVDARGPRGEEVWVRRSAQRRRSVEIRLREGRLVVAIPSTYSAAQEREAVEGLLVRYGAKMEAHAPRARSDEDLVALARELSANHLEGRARPRSITWTSRQNQRWGSCTPSTGTIRLSDRLQGMPDWVVRAVVMHELVHLLEPGHGPAFQALLHRYPLAERADGFLRGYAWALDEAGGEQGLGDPDQDDVER</sequence>
<dbReference type="PANTHER" id="PTHR30399">
    <property type="entry name" value="UNCHARACTERIZED PROTEIN YGJP"/>
    <property type="match status" value="1"/>
</dbReference>
<dbReference type="Gene3D" id="3.30.2010.10">
    <property type="entry name" value="Metalloproteases ('zincins'), catalytic domain"/>
    <property type="match status" value="1"/>
</dbReference>
<evidence type="ECO:0000259" key="1">
    <source>
        <dbReference type="Pfam" id="PF01863"/>
    </source>
</evidence>
<dbReference type="Pfam" id="PF01863">
    <property type="entry name" value="YgjP-like"/>
    <property type="match status" value="1"/>
</dbReference>
<dbReference type="Proteomes" id="UP001597280">
    <property type="component" value="Unassembled WGS sequence"/>
</dbReference>
<proteinExistence type="predicted"/>
<dbReference type="PANTHER" id="PTHR30399:SF1">
    <property type="entry name" value="UTP PYROPHOSPHATASE"/>
    <property type="match status" value="1"/>
</dbReference>
<reference evidence="3" key="1">
    <citation type="journal article" date="2019" name="Int. J. Syst. Evol. Microbiol.">
        <title>The Global Catalogue of Microorganisms (GCM) 10K type strain sequencing project: providing services to taxonomists for standard genome sequencing and annotation.</title>
        <authorList>
            <consortium name="The Broad Institute Genomics Platform"/>
            <consortium name="The Broad Institute Genome Sequencing Center for Infectious Disease"/>
            <person name="Wu L."/>
            <person name="Ma J."/>
        </authorList>
    </citation>
    <scope>NUCLEOTIDE SEQUENCE [LARGE SCALE GENOMIC DNA]</scope>
    <source>
        <strain evidence="3">JCM 11650</strain>
    </source>
</reference>
<protein>
    <submittedName>
        <fullName evidence="2">M48 family metallopeptidase</fullName>
    </submittedName>
</protein>
<comment type="caution">
    <text evidence="2">The sequence shown here is derived from an EMBL/GenBank/DDBJ whole genome shotgun (WGS) entry which is preliminary data.</text>
</comment>
<feature type="domain" description="YgjP-like metallopeptidase" evidence="1">
    <location>
        <begin position="111"/>
        <end position="168"/>
    </location>
</feature>
<dbReference type="RefSeq" id="WP_343903355.1">
    <property type="nucleotide sequence ID" value="NZ_BAAAIS010000001.1"/>
</dbReference>
<dbReference type="InterPro" id="IPR053136">
    <property type="entry name" value="UTP_pyrophosphatase-like"/>
</dbReference>
<dbReference type="CDD" id="cd07344">
    <property type="entry name" value="M48_yhfN_like"/>
    <property type="match status" value="1"/>
</dbReference>
<dbReference type="InterPro" id="IPR002725">
    <property type="entry name" value="YgjP-like_metallopeptidase"/>
</dbReference>
<accession>A0ABW4PU60</accession>
<keyword evidence="3" id="KW-1185">Reference proteome</keyword>
<name>A0ABW4PU60_9MICO</name>
<evidence type="ECO:0000313" key="2">
    <source>
        <dbReference type="EMBL" id="MFD1833645.1"/>
    </source>
</evidence>
<evidence type="ECO:0000313" key="3">
    <source>
        <dbReference type="Proteomes" id="UP001597280"/>
    </source>
</evidence>
<gene>
    <name evidence="2" type="ORF">ACFSDA_01035</name>
</gene>
<organism evidence="2 3">
    <name type="scientific">Brachybacterium rhamnosum</name>
    <dbReference type="NCBI Taxonomy" id="173361"/>
    <lineage>
        <taxon>Bacteria</taxon>
        <taxon>Bacillati</taxon>
        <taxon>Actinomycetota</taxon>
        <taxon>Actinomycetes</taxon>
        <taxon>Micrococcales</taxon>
        <taxon>Dermabacteraceae</taxon>
        <taxon>Brachybacterium</taxon>
    </lineage>
</organism>